<feature type="compositionally biased region" description="Polar residues" evidence="1">
    <location>
        <begin position="423"/>
        <end position="435"/>
    </location>
</feature>
<reference evidence="2" key="1">
    <citation type="journal article" date="2020" name="Stud. Mycol.">
        <title>101 Dothideomycetes genomes: a test case for predicting lifestyles and emergence of pathogens.</title>
        <authorList>
            <person name="Haridas S."/>
            <person name="Albert R."/>
            <person name="Binder M."/>
            <person name="Bloem J."/>
            <person name="Labutti K."/>
            <person name="Salamov A."/>
            <person name="Andreopoulos B."/>
            <person name="Baker S."/>
            <person name="Barry K."/>
            <person name="Bills G."/>
            <person name="Bluhm B."/>
            <person name="Cannon C."/>
            <person name="Castanera R."/>
            <person name="Culley D."/>
            <person name="Daum C."/>
            <person name="Ezra D."/>
            <person name="Gonzalez J."/>
            <person name="Henrissat B."/>
            <person name="Kuo A."/>
            <person name="Liang C."/>
            <person name="Lipzen A."/>
            <person name="Lutzoni F."/>
            <person name="Magnuson J."/>
            <person name="Mondo S."/>
            <person name="Nolan M."/>
            <person name="Ohm R."/>
            <person name="Pangilinan J."/>
            <person name="Park H.-J."/>
            <person name="Ramirez L."/>
            <person name="Alfaro M."/>
            <person name="Sun H."/>
            <person name="Tritt A."/>
            <person name="Yoshinaga Y."/>
            <person name="Zwiers L.-H."/>
            <person name="Turgeon B."/>
            <person name="Goodwin S."/>
            <person name="Spatafora J."/>
            <person name="Crous P."/>
            <person name="Grigoriev I."/>
        </authorList>
    </citation>
    <scope>NUCLEOTIDE SEQUENCE</scope>
    <source>
        <strain evidence="2">CBS 116005</strain>
    </source>
</reference>
<feature type="compositionally biased region" description="Polar residues" evidence="1">
    <location>
        <begin position="196"/>
        <end position="213"/>
    </location>
</feature>
<dbReference type="GO" id="GO:0007131">
    <property type="term" value="P:reciprocal meiotic recombination"/>
    <property type="evidence" value="ECO:0007669"/>
    <property type="project" value="InterPro"/>
</dbReference>
<feature type="compositionally biased region" description="Polar residues" evidence="1">
    <location>
        <begin position="243"/>
        <end position="255"/>
    </location>
</feature>
<feature type="compositionally biased region" description="Low complexity" evidence="1">
    <location>
        <begin position="173"/>
        <end position="183"/>
    </location>
</feature>
<feature type="compositionally biased region" description="Polar residues" evidence="1">
    <location>
        <begin position="387"/>
        <end position="408"/>
    </location>
</feature>
<keyword evidence="3" id="KW-1185">Reference proteome</keyword>
<sequence length="577" mass="63415">MATDICYRVIKLSCATGLRPDSSVPWQHHQSDQLFVILTGKDTRLPGGRLRPNGKLDMKIVDHTQVMESVGIGRYIDDADDTRRRAQEARMTVKIEELPIFGITRDNLLAVRYRLADGQSRRLQLRLEDSAKCRHIVSVFERRGMQFQETRPHTARPGTATSIATATMDRPSTSHANTSSTSSEQRPQSHDHANVSGLSSSAGPHSPTTSTSRPAWLVQGPPAPPLSARGEIAAPGNVMPDRPTTSQLHQPFTTPSQQSQSSMDAMPHLASKTERPSSSSLLSTVEQIRNAVEDDSTLPHTSMPLANVPRPSEELSSGVFESVSSRPPSSDPARILTSTTTMPPPESQEFELPPRRELPFKRPDSKRSDAGKGSSSKPSVLPKPKRLTTQLNDTLRAENSATRPSTAVPQKRSFAAVEDAASRPQTSMGLQSRTANRPPADEPDKSLAARSKAAELPTQPRRMHELLNGREPLAQRSTNTQIPRVSSLVDAEHETDPQYSPSKRQAVVIHDPTTHVYAAIQATADPNAMSLEEYATQSWQDRQAALEQFMISNLENPAFAKLCEDIDNCWRKMTLGL</sequence>
<dbReference type="InterPro" id="IPR004354">
    <property type="entry name" value="Meiotic_Rec114"/>
</dbReference>
<organism evidence="2 3">
    <name type="scientific">Teratosphaeria nubilosa</name>
    <dbReference type="NCBI Taxonomy" id="161662"/>
    <lineage>
        <taxon>Eukaryota</taxon>
        <taxon>Fungi</taxon>
        <taxon>Dikarya</taxon>
        <taxon>Ascomycota</taxon>
        <taxon>Pezizomycotina</taxon>
        <taxon>Dothideomycetes</taxon>
        <taxon>Dothideomycetidae</taxon>
        <taxon>Mycosphaerellales</taxon>
        <taxon>Teratosphaeriaceae</taxon>
        <taxon>Teratosphaeria</taxon>
    </lineage>
</organism>
<evidence type="ECO:0000256" key="1">
    <source>
        <dbReference type="SAM" id="MobiDB-lite"/>
    </source>
</evidence>
<dbReference type="Proteomes" id="UP000799436">
    <property type="component" value="Unassembled WGS sequence"/>
</dbReference>
<proteinExistence type="predicted"/>
<feature type="compositionally biased region" description="Polar residues" evidence="1">
    <location>
        <begin position="276"/>
        <end position="287"/>
    </location>
</feature>
<dbReference type="Pfam" id="PF03525">
    <property type="entry name" value="Meiotic_rec114"/>
    <property type="match status" value="1"/>
</dbReference>
<gene>
    <name evidence="2" type="ORF">EJ03DRAFT_372124</name>
</gene>
<evidence type="ECO:0000313" key="3">
    <source>
        <dbReference type="Proteomes" id="UP000799436"/>
    </source>
</evidence>
<dbReference type="OrthoDB" id="5360255at2759"/>
<feature type="compositionally biased region" description="Low complexity" evidence="1">
    <location>
        <begin position="372"/>
        <end position="382"/>
    </location>
</feature>
<dbReference type="AlphaFoldDB" id="A0A6G1LHK8"/>
<feature type="compositionally biased region" description="Basic and acidic residues" evidence="1">
    <location>
        <begin position="352"/>
        <end position="370"/>
    </location>
</feature>
<dbReference type="EMBL" id="ML995815">
    <property type="protein sequence ID" value="KAF2772377.1"/>
    <property type="molecule type" value="Genomic_DNA"/>
</dbReference>
<feature type="region of interest" description="Disordered" evidence="1">
    <location>
        <begin position="147"/>
        <end position="457"/>
    </location>
</feature>
<name>A0A6G1LHK8_9PEZI</name>
<accession>A0A6G1LHK8</accession>
<protein>
    <submittedName>
        <fullName evidence="2">Uncharacterized protein</fullName>
    </submittedName>
</protein>
<evidence type="ECO:0000313" key="2">
    <source>
        <dbReference type="EMBL" id="KAF2772377.1"/>
    </source>
</evidence>